<dbReference type="Proteomes" id="UP001348817">
    <property type="component" value="Chromosome"/>
</dbReference>
<sequence>MGRFGMFALLLSFLCFSCGSNDDSPEIEELTNRGNVKFVMGDVEKSYTKGNSYISTRENILLSFGNSSDELVTFRIPLVEGADLPKTFDENHKGGIISGGYKSGEDTYIATNGINGIGRTGSFSVTVTSFADGKISGTFTMTAKKAKSEDAVSIKKGVFEDVKKLPD</sequence>
<dbReference type="KEGG" id="fax:FUAX_18750"/>
<evidence type="ECO:0000256" key="1">
    <source>
        <dbReference type="SAM" id="SignalP"/>
    </source>
</evidence>
<dbReference type="EMBL" id="AP025314">
    <property type="protein sequence ID" value="BDD09443.1"/>
    <property type="molecule type" value="Genomic_DNA"/>
</dbReference>
<dbReference type="AlphaFoldDB" id="A0AAU9D0G8"/>
<feature type="chain" id="PRO_5043919509" description="Lipoprotein" evidence="1">
    <location>
        <begin position="21"/>
        <end position="167"/>
    </location>
</feature>
<feature type="signal peptide" evidence="1">
    <location>
        <begin position="1"/>
        <end position="20"/>
    </location>
</feature>
<organism evidence="2 3">
    <name type="scientific">Fulvitalea axinellae</name>
    <dbReference type="NCBI Taxonomy" id="1182444"/>
    <lineage>
        <taxon>Bacteria</taxon>
        <taxon>Pseudomonadati</taxon>
        <taxon>Bacteroidota</taxon>
        <taxon>Cytophagia</taxon>
        <taxon>Cytophagales</taxon>
        <taxon>Persicobacteraceae</taxon>
        <taxon>Fulvitalea</taxon>
    </lineage>
</organism>
<keyword evidence="1" id="KW-0732">Signal</keyword>
<reference evidence="2 3" key="1">
    <citation type="submission" date="2021-12" db="EMBL/GenBank/DDBJ databases">
        <title>Genome sequencing of bacteria with rrn-lacking chromosome and rrn-plasmid.</title>
        <authorList>
            <person name="Anda M."/>
            <person name="Iwasaki W."/>
        </authorList>
    </citation>
    <scope>NUCLEOTIDE SEQUENCE [LARGE SCALE GENOMIC DNA]</scope>
    <source>
        <strain evidence="2 3">DSM 100852</strain>
    </source>
</reference>
<gene>
    <name evidence="2" type="ORF">FUAX_18750</name>
</gene>
<evidence type="ECO:0000313" key="2">
    <source>
        <dbReference type="EMBL" id="BDD09443.1"/>
    </source>
</evidence>
<protein>
    <recommendedName>
        <fullName evidence="4">Lipoprotein</fullName>
    </recommendedName>
</protein>
<name>A0AAU9D0G8_9BACT</name>
<proteinExistence type="predicted"/>
<keyword evidence="3" id="KW-1185">Reference proteome</keyword>
<accession>A0AAU9D0G8</accession>
<evidence type="ECO:0000313" key="3">
    <source>
        <dbReference type="Proteomes" id="UP001348817"/>
    </source>
</evidence>
<dbReference type="RefSeq" id="WP_338394644.1">
    <property type="nucleotide sequence ID" value="NZ_AP025314.1"/>
</dbReference>
<evidence type="ECO:0008006" key="4">
    <source>
        <dbReference type="Google" id="ProtNLM"/>
    </source>
</evidence>